<evidence type="ECO:0000256" key="1">
    <source>
        <dbReference type="SAM" id="Phobius"/>
    </source>
</evidence>
<proteinExistence type="predicted"/>
<accession>A0A562TRN1</accession>
<feature type="chain" id="PRO_5021783294" description="Oxygen tolerance protein BatD" evidence="2">
    <location>
        <begin position="24"/>
        <end position="322"/>
    </location>
</feature>
<keyword evidence="1" id="KW-0472">Membrane</keyword>
<dbReference type="EMBL" id="VLLI01000013">
    <property type="protein sequence ID" value="TWI96251.1"/>
    <property type="molecule type" value="Genomic_DNA"/>
</dbReference>
<feature type="transmembrane region" description="Helical" evidence="1">
    <location>
        <begin position="161"/>
        <end position="181"/>
    </location>
</feature>
<reference evidence="3 4" key="1">
    <citation type="submission" date="2019-07" db="EMBL/GenBank/DDBJ databases">
        <title>Genomic Encyclopedia of Archaeal and Bacterial Type Strains, Phase II (KMG-II): from individual species to whole genera.</title>
        <authorList>
            <person name="Goeker M."/>
        </authorList>
    </citation>
    <scope>NUCLEOTIDE SEQUENCE [LARGE SCALE GENOMIC DNA]</scope>
    <source>
        <strain evidence="3 4">ATCC BAA-1854</strain>
    </source>
</reference>
<protein>
    <recommendedName>
        <fullName evidence="5">Oxygen tolerance protein BatD</fullName>
    </recommendedName>
</protein>
<evidence type="ECO:0000256" key="2">
    <source>
        <dbReference type="SAM" id="SignalP"/>
    </source>
</evidence>
<keyword evidence="2" id="KW-0732">Signal</keyword>
<evidence type="ECO:0000313" key="3">
    <source>
        <dbReference type="EMBL" id="TWI96251.1"/>
    </source>
</evidence>
<dbReference type="AlphaFoldDB" id="A0A562TRN1"/>
<evidence type="ECO:0000313" key="4">
    <source>
        <dbReference type="Proteomes" id="UP000317010"/>
    </source>
</evidence>
<keyword evidence="1" id="KW-1133">Transmembrane helix</keyword>
<organism evidence="3 4">
    <name type="scientific">Mucilaginibacter frigoritolerans</name>
    <dbReference type="NCBI Taxonomy" id="652788"/>
    <lineage>
        <taxon>Bacteria</taxon>
        <taxon>Pseudomonadati</taxon>
        <taxon>Bacteroidota</taxon>
        <taxon>Sphingobacteriia</taxon>
        <taxon>Sphingobacteriales</taxon>
        <taxon>Sphingobacteriaceae</taxon>
        <taxon>Mucilaginibacter</taxon>
    </lineage>
</organism>
<comment type="caution">
    <text evidence="3">The sequence shown here is derived from an EMBL/GenBank/DDBJ whole genome shotgun (WGS) entry which is preliminary data.</text>
</comment>
<keyword evidence="4" id="KW-1185">Reference proteome</keyword>
<feature type="signal peptide" evidence="2">
    <location>
        <begin position="1"/>
        <end position="23"/>
    </location>
</feature>
<gene>
    <name evidence="3" type="ORF">JN11_03985</name>
</gene>
<sequence>MKKQFFNYNLFLFLICFKINAGAQNIQPEAKLQQYTIRIGDQTKFFLSVHQPVKEHINFPNLTDTLTGKVQIVNINKPDTALDANDRSQATITQSYTITSFDAGTYTIPSYLFGSAGGVLKSNELTLQVQTVKVDTTKGIYDIKQPIMVSYSFVDWFKDNWYWVIIPLLLIAAVIGLIVYLKNRPKPQPIVKVVKPTVPAHIIALGKLTEIQGKKLWQQEQTKQYYIELSDVLREYLENRYHLKTHEKTTDEILSDLRRIDIIDDSRRALKQILVLSDLVKFAKEKPLPLENEQVLEQAITFVKNTQQVTVKVNTEGGSSNV</sequence>
<dbReference type="Proteomes" id="UP000317010">
    <property type="component" value="Unassembled WGS sequence"/>
</dbReference>
<keyword evidence="1" id="KW-0812">Transmembrane</keyword>
<dbReference type="OrthoDB" id="9807384at2"/>
<evidence type="ECO:0008006" key="5">
    <source>
        <dbReference type="Google" id="ProtNLM"/>
    </source>
</evidence>
<name>A0A562TRN1_9SPHI</name>
<dbReference type="RefSeq" id="WP_144915300.1">
    <property type="nucleotide sequence ID" value="NZ_VLLI01000013.1"/>
</dbReference>